<gene>
    <name evidence="3" type="ORF">GIY30_02110</name>
</gene>
<dbReference type="InterPro" id="IPR006827">
    <property type="entry name" value="Lant_deHydtase_N"/>
</dbReference>
<proteinExistence type="predicted"/>
<dbReference type="RefSeq" id="WP_160900333.1">
    <property type="nucleotide sequence ID" value="NZ_CP102850.1"/>
</dbReference>
<keyword evidence="4" id="KW-1185">Reference proteome</keyword>
<protein>
    <submittedName>
        <fullName evidence="3">Lanthionine biosynthesis protein</fullName>
    </submittedName>
</protein>
<dbReference type="AlphaFoldDB" id="A0A6L7GN60"/>
<reference evidence="3 4" key="1">
    <citation type="submission" date="2019-11" db="EMBL/GenBank/DDBJ databases">
        <title>Gordonia sp. nov., a novel actinobacterium isolated from mangrove soil in Hainan.</title>
        <authorList>
            <person name="Huang X."/>
            <person name="Xie Y."/>
            <person name="Chu X."/>
            <person name="Xiao K."/>
        </authorList>
    </citation>
    <scope>NUCLEOTIDE SEQUENCE [LARGE SCALE GENOMIC DNA]</scope>
    <source>
        <strain evidence="3 4">HNM0687</strain>
    </source>
</reference>
<feature type="domain" description="Thiopeptide-type bacteriocin biosynthesis" evidence="2">
    <location>
        <begin position="773"/>
        <end position="1026"/>
    </location>
</feature>
<sequence>MTDFFVLRTPLLPVHALTALESDDGPPDADTVARDRDRTRQFLRQLFCRADVAEALRLASPSLARAFDGWLETPTESVDVSLLSYASRMTTRSTPFGLFAGWSLGDVSATTELRLAPADCYRRRTSLDCGYLEELGAAVAAHPAVAPTLTVVPNPSLYRAGGRWRYLQAHGGAIDLVALTPDDTLDAVLAWAHDGACRGALGARLHELDGTIDPDEAAEYIATLIEQQVLVGPLTRHVTGPDPVYTVLDTLADAAAPDDLTASIRLAHNAVRRLDTLPPGQGLRDIGTVRAALASVAPTLSTPSVRCDLVKPADARLSTGVVAAIRDGVDLLERIGDPAPRDPLCPFVSAFTRRYGDRAVPLGEALDPECGIGFPETSTTRQVSAGADPLLDGIRFPAAADSRATTFGPRGRLLARWLYAAARDGKREIILGEAECAALQAATPDGRGGPASCSALVTVLAADAAAIDRGDYRLCLSGVEGPSGTELLGRFCRDGDELTERVREHLRREEARQPDVVFAEIVHLPEPRMGNVVARPVLRDYEIPFVGRSGAPLDRQITLADLRVSVRAGHIELRSERLGRTVIPRLSTAHNSHGPGNIALYRFLCAVQHQDATPWLTFTFGALDDAPFLPRVSSGRYILSRARWNLTDRDLRAVRDNLGVARVAAMHELRRACDLPRWVAVGDGADRTITADLANPVFADVVAGLARKHRQLTMVETFLDESETPVVGPDGRYLHEIVVPLHRTVDPAPSDAAPRPAMVPKSFPRKMFPGSDWLYVKVYTGPATADIVLRDAIRPVVADQLRRGVIDQWFFVRYGDPEWHVRLRVHGAGARLLGDALPALAAACNEHADVVWRVQVDTYEREVERYGGAAGMLLAEQAFFADSTASMKILATESSGGVPRWHLAIVGADRLLADLGLTMQNRHAIIAAAHARLATRLGLDTALRKQLGARYRRERAVLEHLLDDAAQPAFEQRGRELTVVRTHLDDAVGPANVADWVGSLVHMHLNRMMRMPTARQEFVIYDMLIRWYRSRLARCR</sequence>
<comment type="caution">
    <text evidence="3">The sequence shown here is derived from an EMBL/GenBank/DDBJ whole genome shotgun (WGS) entry which is preliminary data.</text>
</comment>
<organism evidence="3 4">
    <name type="scientific">Gordonia mangrovi</name>
    <dbReference type="NCBI Taxonomy" id="2665643"/>
    <lineage>
        <taxon>Bacteria</taxon>
        <taxon>Bacillati</taxon>
        <taxon>Actinomycetota</taxon>
        <taxon>Actinomycetes</taxon>
        <taxon>Mycobacteriales</taxon>
        <taxon>Gordoniaceae</taxon>
        <taxon>Gordonia</taxon>
    </lineage>
</organism>
<dbReference type="InterPro" id="IPR023809">
    <property type="entry name" value="Thiopep_bacteriocin_synth_dom"/>
</dbReference>
<evidence type="ECO:0000313" key="3">
    <source>
        <dbReference type="EMBL" id="MXP20165.1"/>
    </source>
</evidence>
<feature type="domain" description="Lantibiotic dehydratase N-terminal" evidence="1">
    <location>
        <begin position="50"/>
        <end position="697"/>
    </location>
</feature>
<dbReference type="Pfam" id="PF04738">
    <property type="entry name" value="Lant_dehydr_N"/>
    <property type="match status" value="1"/>
</dbReference>
<name>A0A6L7GN60_9ACTN</name>
<evidence type="ECO:0000259" key="1">
    <source>
        <dbReference type="Pfam" id="PF04738"/>
    </source>
</evidence>
<accession>A0A6L7GN60</accession>
<dbReference type="Proteomes" id="UP000475545">
    <property type="component" value="Unassembled WGS sequence"/>
</dbReference>
<dbReference type="EMBL" id="WMBR01000001">
    <property type="protein sequence ID" value="MXP20165.1"/>
    <property type="molecule type" value="Genomic_DNA"/>
</dbReference>
<evidence type="ECO:0000259" key="2">
    <source>
        <dbReference type="Pfam" id="PF14028"/>
    </source>
</evidence>
<dbReference type="NCBIfam" id="TIGR03891">
    <property type="entry name" value="thiopep_ocin"/>
    <property type="match status" value="1"/>
</dbReference>
<evidence type="ECO:0000313" key="4">
    <source>
        <dbReference type="Proteomes" id="UP000475545"/>
    </source>
</evidence>
<dbReference type="Pfam" id="PF14028">
    <property type="entry name" value="Lant_dehydr_C"/>
    <property type="match status" value="1"/>
</dbReference>